<reference evidence="2 3" key="1">
    <citation type="submission" date="2019-09" db="EMBL/GenBank/DDBJ databases">
        <title>Actinomadura physcomitrii sp. nov., a novel actinomycete isolated from moss [Physcomitrium sphaericum (Ludw) Fuernr].</title>
        <authorList>
            <person name="Zhuang X."/>
            <person name="Liu C."/>
        </authorList>
    </citation>
    <scope>NUCLEOTIDE SEQUENCE [LARGE SCALE GENOMIC DNA]</scope>
    <source>
        <strain evidence="2 3">HMC1</strain>
    </source>
</reference>
<dbReference type="InterPro" id="IPR002645">
    <property type="entry name" value="STAS_dom"/>
</dbReference>
<dbReference type="SUPFAM" id="SSF52091">
    <property type="entry name" value="SpoIIaa-like"/>
    <property type="match status" value="1"/>
</dbReference>
<name>A0A6H9YUZ5_9ACTN</name>
<evidence type="ECO:0000259" key="1">
    <source>
        <dbReference type="PROSITE" id="PS50801"/>
    </source>
</evidence>
<sequence length="117" mass="12423">MGLQINTQMHGAWAVLTIDGEVSADSAGQVRQAVHHMLDVHPLTAVDLADAVMGDAAVLAVLTGAHRRARRQAGVLVAVIPDPTVRAMLRGTGVAEELVVCPSRREFAQWRGGSLPR</sequence>
<dbReference type="OrthoDB" id="3405891at2"/>
<dbReference type="RefSeq" id="WP_151557115.1">
    <property type="nucleotide sequence ID" value="NZ_WBMT01000001.1"/>
</dbReference>
<keyword evidence="3" id="KW-1185">Reference proteome</keyword>
<organism evidence="2 3">
    <name type="scientific">Actinomadura rudentiformis</name>
    <dbReference type="NCBI Taxonomy" id="359158"/>
    <lineage>
        <taxon>Bacteria</taxon>
        <taxon>Bacillati</taxon>
        <taxon>Actinomycetota</taxon>
        <taxon>Actinomycetes</taxon>
        <taxon>Streptosporangiales</taxon>
        <taxon>Thermomonosporaceae</taxon>
        <taxon>Actinomadura</taxon>
    </lineage>
</organism>
<dbReference type="Gene3D" id="3.30.750.24">
    <property type="entry name" value="STAS domain"/>
    <property type="match status" value="1"/>
</dbReference>
<dbReference type="Pfam" id="PF01740">
    <property type="entry name" value="STAS"/>
    <property type="match status" value="1"/>
</dbReference>
<dbReference type="CDD" id="cd07043">
    <property type="entry name" value="STAS_anti-anti-sigma_factors"/>
    <property type="match status" value="1"/>
</dbReference>
<dbReference type="PROSITE" id="PS50801">
    <property type="entry name" value="STAS"/>
    <property type="match status" value="1"/>
</dbReference>
<dbReference type="Proteomes" id="UP000468735">
    <property type="component" value="Unassembled WGS sequence"/>
</dbReference>
<gene>
    <name evidence="2" type="ORF">F8566_01370</name>
</gene>
<dbReference type="AlphaFoldDB" id="A0A6H9YUZ5"/>
<evidence type="ECO:0000313" key="3">
    <source>
        <dbReference type="Proteomes" id="UP000468735"/>
    </source>
</evidence>
<feature type="domain" description="STAS" evidence="1">
    <location>
        <begin position="3"/>
        <end position="98"/>
    </location>
</feature>
<dbReference type="EMBL" id="WBMT01000001">
    <property type="protein sequence ID" value="KAB2352371.1"/>
    <property type="molecule type" value="Genomic_DNA"/>
</dbReference>
<accession>A0A6H9YUZ5</accession>
<evidence type="ECO:0000313" key="2">
    <source>
        <dbReference type="EMBL" id="KAB2352371.1"/>
    </source>
</evidence>
<protein>
    <submittedName>
        <fullName evidence="2">STAS domain-containing protein</fullName>
    </submittedName>
</protein>
<proteinExistence type="predicted"/>
<comment type="caution">
    <text evidence="2">The sequence shown here is derived from an EMBL/GenBank/DDBJ whole genome shotgun (WGS) entry which is preliminary data.</text>
</comment>
<dbReference type="InterPro" id="IPR036513">
    <property type="entry name" value="STAS_dom_sf"/>
</dbReference>